<dbReference type="AlphaFoldDB" id="A0A6B8W4U2"/>
<evidence type="ECO:0000313" key="3">
    <source>
        <dbReference type="Proteomes" id="UP000424462"/>
    </source>
</evidence>
<dbReference type="Proteomes" id="UP000424462">
    <property type="component" value="Chromosome"/>
</dbReference>
<keyword evidence="1" id="KW-0472">Membrane</keyword>
<keyword evidence="1" id="KW-1133">Transmembrane helix</keyword>
<feature type="transmembrane region" description="Helical" evidence="1">
    <location>
        <begin position="6"/>
        <end position="31"/>
    </location>
</feature>
<evidence type="ECO:0008006" key="4">
    <source>
        <dbReference type="Google" id="ProtNLM"/>
    </source>
</evidence>
<evidence type="ECO:0000313" key="2">
    <source>
        <dbReference type="EMBL" id="QGU06375.1"/>
    </source>
</evidence>
<dbReference type="KEGG" id="cok:COCCU_02080"/>
<accession>A0A6B8W4U2</accession>
<organism evidence="2 3">
    <name type="scientific">Corynebacterium occultum</name>
    <dbReference type="NCBI Taxonomy" id="2675219"/>
    <lineage>
        <taxon>Bacteria</taxon>
        <taxon>Bacillati</taxon>
        <taxon>Actinomycetota</taxon>
        <taxon>Actinomycetes</taxon>
        <taxon>Mycobacteriales</taxon>
        <taxon>Corynebacteriaceae</taxon>
        <taxon>Corynebacterium</taxon>
    </lineage>
</organism>
<evidence type="ECO:0000256" key="1">
    <source>
        <dbReference type="SAM" id="Phobius"/>
    </source>
</evidence>
<protein>
    <recommendedName>
        <fullName evidence="4">Glycosyltransferase</fullName>
    </recommendedName>
</protein>
<dbReference type="EMBL" id="CP046455">
    <property type="protein sequence ID" value="QGU06375.1"/>
    <property type="molecule type" value="Genomic_DNA"/>
</dbReference>
<proteinExistence type="predicted"/>
<name>A0A6B8W4U2_9CORY</name>
<keyword evidence="1" id="KW-0812">Transmembrane</keyword>
<reference evidence="2 3" key="1">
    <citation type="submission" date="2019-11" db="EMBL/GenBank/DDBJ databases">
        <title>Complete genome sequence of Corynebacterium kalinowskii 1959, a novel Corynebacterium species isolated from soil of a small paddock in Vilsendorf, Germany.</title>
        <authorList>
            <person name="Schaffert L."/>
            <person name="Ruwe M."/>
            <person name="Milse J."/>
            <person name="Hanuschka K."/>
            <person name="Ortseifen V."/>
            <person name="Droste J."/>
            <person name="Brandt D."/>
            <person name="Schlueter L."/>
            <person name="Kutter Y."/>
            <person name="Vinke S."/>
            <person name="Viehoefer P."/>
            <person name="Jacob L."/>
            <person name="Luebke N.-C."/>
            <person name="Schulte-Berndt E."/>
            <person name="Hain C."/>
            <person name="Linder M."/>
            <person name="Schmidt P."/>
            <person name="Wollenschlaeger L."/>
            <person name="Luttermann T."/>
            <person name="Thieme E."/>
            <person name="Hassa J."/>
            <person name="Haak M."/>
            <person name="Wittchen M."/>
            <person name="Mentz A."/>
            <person name="Persicke M."/>
            <person name="Busche T."/>
            <person name="Ruckert C."/>
        </authorList>
    </citation>
    <scope>NUCLEOTIDE SEQUENCE [LARGE SCALE GENOMIC DNA]</scope>
    <source>
        <strain evidence="2 3">2039</strain>
    </source>
</reference>
<keyword evidence="3" id="KW-1185">Reference proteome</keyword>
<sequence>MGKNNVWIGYAVGQFASFFLTLLRMIPLALANRLSRSRVPREGEVIISLTSHGNRINRVHYTLESIFRGHEKAPVVLWLDRADYEAEWPVTLRRLVTRGLQVRCSDGDYGPHTKYWGQFREVAGSGTRVVTVDDDMIYPEWFLQRLLFIGDLRLDAVIAYRAHRIELREGKMLPYTKWTAADTCAASVLHFATGVSGVMYPASFIDYVVAQGDVFTGLSPRADDVWLHACALRSGHPIRQVYAQPRHFAVVPTTQVGALVVGNTLMGGNDEQIRRVYTQEDMDLLLGAHDRED</sequence>
<gene>
    <name evidence="2" type="ORF">COCCU_02080</name>
</gene>